<evidence type="ECO:0000313" key="2">
    <source>
        <dbReference type="EMBL" id="GAA3813128.1"/>
    </source>
</evidence>
<dbReference type="Proteomes" id="UP001501624">
    <property type="component" value="Unassembled WGS sequence"/>
</dbReference>
<proteinExistence type="predicted"/>
<evidence type="ECO:0000256" key="1">
    <source>
        <dbReference type="SAM" id="MobiDB-lite"/>
    </source>
</evidence>
<sequence>MARAATQPSIVRPRNKVITTMAPRATTPSVLLINSRLGSGAGRAHPLLRPAATRLSVVRSGNGHRKLECASSPAPGRLPSWNVTSSRASRIPTIPSRRPSGTPR</sequence>
<gene>
    <name evidence="2" type="ORF">GCM10022380_33760</name>
</gene>
<protein>
    <submittedName>
        <fullName evidence="2">Uncharacterized protein</fullName>
    </submittedName>
</protein>
<feature type="region of interest" description="Disordered" evidence="1">
    <location>
        <begin position="66"/>
        <end position="104"/>
    </location>
</feature>
<keyword evidence="3" id="KW-1185">Reference proteome</keyword>
<reference evidence="3" key="1">
    <citation type="journal article" date="2019" name="Int. J. Syst. Evol. Microbiol.">
        <title>The Global Catalogue of Microorganisms (GCM) 10K type strain sequencing project: providing services to taxonomists for standard genome sequencing and annotation.</title>
        <authorList>
            <consortium name="The Broad Institute Genomics Platform"/>
            <consortium name="The Broad Institute Genome Sequencing Center for Infectious Disease"/>
            <person name="Wu L."/>
            <person name="Ma J."/>
        </authorList>
    </citation>
    <scope>NUCLEOTIDE SEQUENCE [LARGE SCALE GENOMIC DNA]</scope>
    <source>
        <strain evidence="3">JCM 17017</strain>
    </source>
</reference>
<accession>A0ABP7I9X5</accession>
<dbReference type="EMBL" id="BAABCM010000004">
    <property type="protein sequence ID" value="GAA3813128.1"/>
    <property type="molecule type" value="Genomic_DNA"/>
</dbReference>
<evidence type="ECO:0000313" key="3">
    <source>
        <dbReference type="Proteomes" id="UP001501624"/>
    </source>
</evidence>
<name>A0ABP7I9X5_9PSEU</name>
<comment type="caution">
    <text evidence="2">The sequence shown here is derived from an EMBL/GenBank/DDBJ whole genome shotgun (WGS) entry which is preliminary data.</text>
</comment>
<organism evidence="2 3">
    <name type="scientific">Amycolatopsis tucumanensis</name>
    <dbReference type="NCBI Taxonomy" id="401106"/>
    <lineage>
        <taxon>Bacteria</taxon>
        <taxon>Bacillati</taxon>
        <taxon>Actinomycetota</taxon>
        <taxon>Actinomycetes</taxon>
        <taxon>Pseudonocardiales</taxon>
        <taxon>Pseudonocardiaceae</taxon>
        <taxon>Amycolatopsis</taxon>
    </lineage>
</organism>